<sequence length="52" mass="5512">MEPLFAGLLVGAILTSIFAAYGYLMRKRGGVPKSPSSENLADMVQEDPGVVD</sequence>
<evidence type="ECO:0000256" key="2">
    <source>
        <dbReference type="SAM" id="Phobius"/>
    </source>
</evidence>
<dbReference type="EMBL" id="MN739023">
    <property type="protein sequence ID" value="QHT35561.1"/>
    <property type="molecule type" value="Genomic_DNA"/>
</dbReference>
<proteinExistence type="predicted"/>
<evidence type="ECO:0000313" key="3">
    <source>
        <dbReference type="EMBL" id="QHT35561.1"/>
    </source>
</evidence>
<accession>A0A6C0F3X0</accession>
<feature type="transmembrane region" description="Helical" evidence="2">
    <location>
        <begin position="6"/>
        <end position="24"/>
    </location>
</feature>
<dbReference type="AlphaFoldDB" id="A0A6C0F3X0"/>
<reference evidence="3" key="1">
    <citation type="journal article" date="2020" name="Nature">
        <title>Giant virus diversity and host interactions through global metagenomics.</title>
        <authorList>
            <person name="Schulz F."/>
            <person name="Roux S."/>
            <person name="Paez-Espino D."/>
            <person name="Jungbluth S."/>
            <person name="Walsh D.A."/>
            <person name="Denef V.J."/>
            <person name="McMahon K.D."/>
            <person name="Konstantinidis K.T."/>
            <person name="Eloe-Fadrosh E.A."/>
            <person name="Kyrpides N.C."/>
            <person name="Woyke T."/>
        </authorList>
    </citation>
    <scope>NUCLEOTIDE SEQUENCE</scope>
    <source>
        <strain evidence="3">GVMAG-M-3300009180-45</strain>
    </source>
</reference>
<keyword evidence="2" id="KW-1133">Transmembrane helix</keyword>
<protein>
    <submittedName>
        <fullName evidence="3">Uncharacterized protein</fullName>
    </submittedName>
</protein>
<evidence type="ECO:0000256" key="1">
    <source>
        <dbReference type="SAM" id="MobiDB-lite"/>
    </source>
</evidence>
<keyword evidence="2" id="KW-0472">Membrane</keyword>
<name>A0A6C0F3X0_9ZZZZ</name>
<organism evidence="3">
    <name type="scientific">viral metagenome</name>
    <dbReference type="NCBI Taxonomy" id="1070528"/>
    <lineage>
        <taxon>unclassified sequences</taxon>
        <taxon>metagenomes</taxon>
        <taxon>organismal metagenomes</taxon>
    </lineage>
</organism>
<keyword evidence="2" id="KW-0812">Transmembrane</keyword>
<feature type="region of interest" description="Disordered" evidence="1">
    <location>
        <begin position="30"/>
        <end position="52"/>
    </location>
</feature>